<dbReference type="GO" id="GO:0051287">
    <property type="term" value="F:NAD binding"/>
    <property type="evidence" value="ECO:0007669"/>
    <property type="project" value="InterPro"/>
</dbReference>
<evidence type="ECO:0000256" key="10">
    <source>
        <dbReference type="ARBA" id="ARBA00022915"/>
    </source>
</evidence>
<dbReference type="InterPro" id="IPR000534">
    <property type="entry name" value="Semialdehyde_DH_NAD-bd"/>
</dbReference>
<dbReference type="PIRSF" id="PIRSF000148">
    <property type="entry name" value="ASA_dh"/>
    <property type="match status" value="1"/>
</dbReference>
<dbReference type="Proteomes" id="UP000069241">
    <property type="component" value="Chromosome"/>
</dbReference>
<feature type="active site" description="Acyl-thioester intermediate" evidence="15 16">
    <location>
        <position position="130"/>
    </location>
</feature>
<evidence type="ECO:0000313" key="18">
    <source>
        <dbReference type="EMBL" id="AMD90924.1"/>
    </source>
</evidence>
<dbReference type="GO" id="GO:0019877">
    <property type="term" value="P:diaminopimelate biosynthetic process"/>
    <property type="evidence" value="ECO:0007669"/>
    <property type="project" value="UniProtKB-UniRule"/>
</dbReference>
<comment type="pathway">
    <text evidence="1 15">Amino-acid biosynthesis; L-methionine biosynthesis via de novo pathway; L-homoserine from L-aspartate: step 2/3.</text>
</comment>
<comment type="pathway">
    <text evidence="3 15">Amino-acid biosynthesis; L-threonine biosynthesis; L-threonine from L-aspartate: step 2/5.</text>
</comment>
<evidence type="ECO:0000256" key="2">
    <source>
        <dbReference type="ARBA" id="ARBA00005076"/>
    </source>
</evidence>
<dbReference type="GO" id="GO:0071266">
    <property type="term" value="P:'de novo' L-methionine biosynthetic process"/>
    <property type="evidence" value="ECO:0007669"/>
    <property type="project" value="UniProtKB-UniRule"/>
</dbReference>
<evidence type="ECO:0000256" key="15">
    <source>
        <dbReference type="HAMAP-Rule" id="MF_02121"/>
    </source>
</evidence>
<feature type="binding site" evidence="15">
    <location>
        <begin position="13"/>
        <end position="16"/>
    </location>
    <ligand>
        <name>NADP(+)</name>
        <dbReference type="ChEBI" id="CHEBI:58349"/>
    </ligand>
</feature>
<dbReference type="InterPro" id="IPR012280">
    <property type="entry name" value="Semialdhyde_DH_dimer_dom"/>
</dbReference>
<evidence type="ECO:0000256" key="5">
    <source>
        <dbReference type="ARBA" id="ARBA00011738"/>
    </source>
</evidence>
<dbReference type="SMART" id="SM00859">
    <property type="entry name" value="Semialdhyde_dh"/>
    <property type="match status" value="1"/>
</dbReference>
<evidence type="ECO:0000259" key="17">
    <source>
        <dbReference type="SMART" id="SM00859"/>
    </source>
</evidence>
<feature type="binding site" evidence="15">
    <location>
        <position position="236"/>
    </location>
    <ligand>
        <name>substrate</name>
    </ligand>
</feature>
<name>A0A0X8JLD5_9BACT</name>
<dbReference type="InterPro" id="IPR012080">
    <property type="entry name" value="Asp_semialdehyde_DH"/>
</dbReference>
<keyword evidence="8 15" id="KW-0791">Threonine biosynthesis</keyword>
<organism evidence="18 19">
    <name type="scientific">Desulfovibrio fairfieldensis</name>
    <dbReference type="NCBI Taxonomy" id="44742"/>
    <lineage>
        <taxon>Bacteria</taxon>
        <taxon>Pseudomonadati</taxon>
        <taxon>Thermodesulfobacteriota</taxon>
        <taxon>Desulfovibrionia</taxon>
        <taxon>Desulfovibrionales</taxon>
        <taxon>Desulfovibrionaceae</taxon>
        <taxon>Desulfovibrio</taxon>
    </lineage>
</organism>
<comment type="catalytic activity">
    <reaction evidence="14 15">
        <text>L-aspartate 4-semialdehyde + phosphate + NADP(+) = 4-phospho-L-aspartate + NADPH + H(+)</text>
        <dbReference type="Rhea" id="RHEA:24284"/>
        <dbReference type="ChEBI" id="CHEBI:15378"/>
        <dbReference type="ChEBI" id="CHEBI:43474"/>
        <dbReference type="ChEBI" id="CHEBI:57535"/>
        <dbReference type="ChEBI" id="CHEBI:57783"/>
        <dbReference type="ChEBI" id="CHEBI:58349"/>
        <dbReference type="ChEBI" id="CHEBI:537519"/>
        <dbReference type="EC" id="1.2.1.11"/>
    </reaction>
</comment>
<evidence type="ECO:0000256" key="11">
    <source>
        <dbReference type="ARBA" id="ARBA00023002"/>
    </source>
</evidence>
<protein>
    <recommendedName>
        <fullName evidence="6 15">Aspartate-semialdehyde dehydrogenase</fullName>
        <shortName evidence="15">ASA dehydrogenase</shortName>
        <shortName evidence="15">ASADH</shortName>
        <ecNumber evidence="6 15">1.2.1.11</ecNumber>
    </recommendedName>
    <alternativeName>
        <fullName evidence="15">Aspartate-beta-semialdehyde dehydrogenase</fullName>
    </alternativeName>
</protein>
<feature type="active site" description="Proton acceptor" evidence="15 16">
    <location>
        <position position="243"/>
    </location>
</feature>
<comment type="caution">
    <text evidence="15">Lacks conserved residue(s) required for the propagation of feature annotation.</text>
</comment>
<keyword evidence="11 15" id="KW-0560">Oxidoreductase</keyword>
<keyword evidence="7 15" id="KW-0028">Amino-acid biosynthesis</keyword>
<evidence type="ECO:0000256" key="14">
    <source>
        <dbReference type="ARBA" id="ARBA00047891"/>
    </source>
</evidence>
<dbReference type="NCBIfam" id="TIGR01296">
    <property type="entry name" value="asd_B"/>
    <property type="match status" value="1"/>
</dbReference>
<dbReference type="UniPathway" id="UPA00051">
    <property type="reaction ID" value="UER00464"/>
</dbReference>
<feature type="binding site" evidence="15">
    <location>
        <position position="101"/>
    </location>
    <ligand>
        <name>phosphate</name>
        <dbReference type="ChEBI" id="CHEBI:43474"/>
    </ligand>
</feature>
<dbReference type="EMBL" id="CP014229">
    <property type="protein sequence ID" value="AMD90924.1"/>
    <property type="molecule type" value="Genomic_DNA"/>
</dbReference>
<feature type="binding site" evidence="15">
    <location>
        <position position="157"/>
    </location>
    <ligand>
        <name>substrate</name>
    </ligand>
</feature>
<evidence type="ECO:0000256" key="4">
    <source>
        <dbReference type="ARBA" id="ARBA00010584"/>
    </source>
</evidence>
<evidence type="ECO:0000256" key="1">
    <source>
        <dbReference type="ARBA" id="ARBA00005021"/>
    </source>
</evidence>
<evidence type="ECO:0000256" key="6">
    <source>
        <dbReference type="ARBA" id="ARBA00013120"/>
    </source>
</evidence>
<dbReference type="InterPro" id="IPR036291">
    <property type="entry name" value="NAD(P)-bd_dom_sf"/>
</dbReference>
<dbReference type="GO" id="GO:0050661">
    <property type="term" value="F:NADP binding"/>
    <property type="evidence" value="ECO:0007669"/>
    <property type="project" value="UniProtKB-UniRule"/>
</dbReference>
<dbReference type="KEGG" id="dfi:AXF13_12750"/>
<evidence type="ECO:0000256" key="13">
    <source>
        <dbReference type="ARBA" id="ARBA00023167"/>
    </source>
</evidence>
<dbReference type="Pfam" id="PF01118">
    <property type="entry name" value="Semialdhyde_dh"/>
    <property type="match status" value="1"/>
</dbReference>
<dbReference type="UniPathway" id="UPA00034">
    <property type="reaction ID" value="UER00016"/>
</dbReference>
<dbReference type="GO" id="GO:0009088">
    <property type="term" value="P:threonine biosynthetic process"/>
    <property type="evidence" value="ECO:0007669"/>
    <property type="project" value="UniProtKB-UniRule"/>
</dbReference>
<dbReference type="HAMAP" id="MF_02121">
    <property type="entry name" value="ASADH"/>
    <property type="match status" value="1"/>
</dbReference>
<dbReference type="CDD" id="cd18131">
    <property type="entry name" value="ASADH_C_bac_euk_like"/>
    <property type="match status" value="1"/>
</dbReference>
<dbReference type="CDD" id="cd02316">
    <property type="entry name" value="VcASADH2_like_N"/>
    <property type="match status" value="1"/>
</dbReference>
<keyword evidence="13 15" id="KW-0486">Methionine biosynthesis</keyword>
<dbReference type="SUPFAM" id="SSF51735">
    <property type="entry name" value="NAD(P)-binding Rossmann-fold domains"/>
    <property type="match status" value="1"/>
</dbReference>
<dbReference type="GO" id="GO:0009097">
    <property type="term" value="P:isoleucine biosynthetic process"/>
    <property type="evidence" value="ECO:0007669"/>
    <property type="project" value="UniProtKB-UniRule"/>
</dbReference>
<evidence type="ECO:0000256" key="16">
    <source>
        <dbReference type="PIRSR" id="PIRSR000148-1"/>
    </source>
</evidence>
<comment type="function">
    <text evidence="15">Catalyzes the NADPH-dependent formation of L-aspartate-semialdehyde (L-ASA) by the reductive dephosphorylation of L-aspartyl-4-phosphate.</text>
</comment>
<keyword evidence="10 15" id="KW-0220">Diaminopimelate biosynthesis</keyword>
<dbReference type="GO" id="GO:0009089">
    <property type="term" value="P:lysine biosynthetic process via diaminopimelate"/>
    <property type="evidence" value="ECO:0007669"/>
    <property type="project" value="UniProtKB-UniRule"/>
</dbReference>
<comment type="subunit">
    <text evidence="5 15">Homodimer.</text>
</comment>
<dbReference type="PANTHER" id="PTHR46278">
    <property type="entry name" value="DEHYDROGENASE, PUTATIVE-RELATED"/>
    <property type="match status" value="1"/>
</dbReference>
<dbReference type="NCBIfam" id="NF011456">
    <property type="entry name" value="PRK14874.1"/>
    <property type="match status" value="1"/>
</dbReference>
<keyword evidence="9 15" id="KW-0521">NADP</keyword>
<dbReference type="UniPathway" id="UPA00050">
    <property type="reaction ID" value="UER00463"/>
</dbReference>
<dbReference type="GO" id="GO:0004073">
    <property type="term" value="F:aspartate-semialdehyde dehydrogenase activity"/>
    <property type="evidence" value="ECO:0007669"/>
    <property type="project" value="UniProtKB-UniRule"/>
</dbReference>
<proteinExistence type="inferred from homology"/>
<evidence type="ECO:0000256" key="12">
    <source>
        <dbReference type="ARBA" id="ARBA00023154"/>
    </source>
</evidence>
<dbReference type="InterPro" id="IPR005986">
    <property type="entry name" value="Asp_semialdehyde_DH_beta"/>
</dbReference>
<comment type="pathway">
    <text evidence="2 15">Amino-acid biosynthesis; L-lysine biosynthesis via DAP pathway; (S)-tetrahydrodipicolinate from L-aspartate: step 2/4.</text>
</comment>
<evidence type="ECO:0000256" key="9">
    <source>
        <dbReference type="ARBA" id="ARBA00022857"/>
    </source>
</evidence>
<feature type="binding site" evidence="15">
    <location>
        <begin position="41"/>
        <end position="42"/>
    </location>
    <ligand>
        <name>NADP(+)</name>
        <dbReference type="ChEBI" id="CHEBI:58349"/>
    </ligand>
</feature>
<evidence type="ECO:0000256" key="7">
    <source>
        <dbReference type="ARBA" id="ARBA00022605"/>
    </source>
</evidence>
<sequence>MSDTLTVAVVGATGAVGREMLKTLHERQFPATKVRAFASARSAGSKVPFGEEELTVEELKEDVFDGIDLAIFSAGGGTSAKFAPHAAHAGCVVVDNSAAWRMDERCPLVVPEVNPEALEEHQGIIANPNCSTIQMVVVLKPLHDAAHINRVVVSTYQAVSGTGQKGIEELERQVRDLFNARDPENKVYPYRIAFNVLPHIDVFLDNDYTKEEMKMVNETVKIFDDPSIKVTATCARVPVFFCHAESVNIETEKKITAKEARIMLSQAPGVKVFDNPRELMYPMPAYCIGDDPTFVGRIREDESIENGLNLWIVADNVRKGAALNAVQIAEELLKRDLVRVPDKNVFMR</sequence>
<keyword evidence="19" id="KW-1185">Reference proteome</keyword>
<dbReference type="Pfam" id="PF02774">
    <property type="entry name" value="Semialdhyde_dhC"/>
    <property type="match status" value="1"/>
</dbReference>
<dbReference type="Gene3D" id="3.40.50.720">
    <property type="entry name" value="NAD(P)-binding Rossmann-like Domain"/>
    <property type="match status" value="1"/>
</dbReference>
<dbReference type="GO" id="GO:0046983">
    <property type="term" value="F:protein dimerization activity"/>
    <property type="evidence" value="ECO:0007669"/>
    <property type="project" value="InterPro"/>
</dbReference>
<dbReference type="Gene3D" id="3.30.360.10">
    <property type="entry name" value="Dihydrodipicolinate Reductase, domain 2"/>
    <property type="match status" value="1"/>
</dbReference>
<keyword evidence="12 15" id="KW-0457">Lysine biosynthesis</keyword>
<dbReference type="AlphaFoldDB" id="A0A0X8JLD5"/>
<evidence type="ECO:0000256" key="8">
    <source>
        <dbReference type="ARBA" id="ARBA00022697"/>
    </source>
</evidence>
<dbReference type="PANTHER" id="PTHR46278:SF2">
    <property type="entry name" value="ASPARTATE-SEMIALDEHYDE DEHYDROGENASE"/>
    <property type="match status" value="1"/>
</dbReference>
<evidence type="ECO:0000313" key="19">
    <source>
        <dbReference type="Proteomes" id="UP000069241"/>
    </source>
</evidence>
<feature type="domain" description="Semialdehyde dehydrogenase NAD-binding" evidence="17">
    <location>
        <begin position="6"/>
        <end position="121"/>
    </location>
</feature>
<comment type="similarity">
    <text evidence="4 15">Belongs to the aspartate-semialdehyde dehydrogenase family.</text>
</comment>
<feature type="binding site" evidence="15">
    <location>
        <position position="316"/>
    </location>
    <ligand>
        <name>NADP(+)</name>
        <dbReference type="ChEBI" id="CHEBI:58349"/>
    </ligand>
</feature>
<dbReference type="SUPFAM" id="SSF55347">
    <property type="entry name" value="Glyceraldehyde-3-phosphate dehydrogenase-like, C-terminal domain"/>
    <property type="match status" value="1"/>
</dbReference>
<dbReference type="STRING" id="44742.AXF13_12750"/>
<accession>A0A0X8JLD5</accession>
<feature type="binding site" evidence="15">
    <location>
        <begin position="160"/>
        <end position="161"/>
    </location>
    <ligand>
        <name>NADP(+)</name>
        <dbReference type="ChEBI" id="CHEBI:58349"/>
    </ligand>
</feature>
<evidence type="ECO:0000256" key="3">
    <source>
        <dbReference type="ARBA" id="ARBA00005097"/>
    </source>
</evidence>
<reference evidence="19" key="1">
    <citation type="submission" date="2016-02" db="EMBL/GenBank/DDBJ databases">
        <authorList>
            <person name="Holder M.E."/>
            <person name="Ajami N.J."/>
            <person name="Petrosino J.F."/>
        </authorList>
    </citation>
    <scope>NUCLEOTIDE SEQUENCE [LARGE SCALE GENOMIC DNA]</scope>
    <source>
        <strain evidence="19">CCUG 45958</strain>
    </source>
</reference>
<gene>
    <name evidence="15" type="primary">asd</name>
    <name evidence="18" type="ORF">AXF13_12750</name>
</gene>
<dbReference type="EC" id="1.2.1.11" evidence="6 15"/>
<dbReference type="RefSeq" id="WP_008683199.1">
    <property type="nucleotide sequence ID" value="NZ_CP014229.1"/>
</dbReference>